<reference evidence="4 5" key="1">
    <citation type="submission" date="2019-10" db="EMBL/GenBank/DDBJ databases">
        <authorList>
            <person name="Palmer J.M."/>
        </authorList>
    </citation>
    <scope>NUCLEOTIDE SEQUENCE [LARGE SCALE GENOMIC DNA]</scope>
    <source>
        <strain evidence="4 5">TWF718</strain>
    </source>
</reference>
<dbReference type="Proteomes" id="UP001313282">
    <property type="component" value="Unassembled WGS sequence"/>
</dbReference>
<organism evidence="4 5">
    <name type="scientific">Orbilia javanica</name>
    <dbReference type="NCBI Taxonomy" id="47235"/>
    <lineage>
        <taxon>Eukaryota</taxon>
        <taxon>Fungi</taxon>
        <taxon>Dikarya</taxon>
        <taxon>Ascomycota</taxon>
        <taxon>Pezizomycotina</taxon>
        <taxon>Orbiliomycetes</taxon>
        <taxon>Orbiliales</taxon>
        <taxon>Orbiliaceae</taxon>
        <taxon>Orbilia</taxon>
    </lineage>
</organism>
<keyword evidence="5" id="KW-1185">Reference proteome</keyword>
<dbReference type="Gene3D" id="2.60.120.920">
    <property type="match status" value="1"/>
</dbReference>
<comment type="caution">
    <text evidence="4">The sequence shown here is derived from an EMBL/GenBank/DDBJ whole genome shotgun (WGS) entry which is preliminary data.</text>
</comment>
<dbReference type="InterPro" id="IPR056884">
    <property type="entry name" value="NPHP3-like_N"/>
</dbReference>
<dbReference type="InterPro" id="IPR027417">
    <property type="entry name" value="P-loop_NTPase"/>
</dbReference>
<feature type="domain" description="Nephrocystin 3-like N-terminal" evidence="3">
    <location>
        <begin position="309"/>
        <end position="480"/>
    </location>
</feature>
<evidence type="ECO:0000313" key="5">
    <source>
        <dbReference type="Proteomes" id="UP001313282"/>
    </source>
</evidence>
<dbReference type="Gene3D" id="3.40.50.300">
    <property type="entry name" value="P-loop containing nucleotide triphosphate hydrolases"/>
    <property type="match status" value="1"/>
</dbReference>
<evidence type="ECO:0000256" key="1">
    <source>
        <dbReference type="ARBA" id="ARBA00022737"/>
    </source>
</evidence>
<sequence>MATPTTDPDPGTKRKTLSVCFEEARERFRTEHQSACRQGTPKREEFDRFLQGTSIGDLEQVCKDLGNQAEEKVNNASRLWSTLDMLKTTGDAFIDFAPESVSMVWFGISSLIQVGNAKLQTRLLICGTCDSIANIIIDCMRWEARMSQSDTDDSTPKLEIWESEVPELIFSILDFLWSAKPHFDQSRLKRLGTTLKDLFTKDIQQKVDSLLEKYQEIVRIAQVHFEECLLNDNLRTGTKLQQIIDNVGSFASIGSELIDAVNRQALLEELNHKKNKIKLSDVHKTHIKALNDNLTRIMKQRNGQFVAGWLFKEDAYVDWKSQSTKTSILYIKGPRGHGKSVAMMSVSRALSEEESIICHFFFKKGEQEIQQSRTALEALLYQLLDSNQVRNNIAVLTNVVFILNPGFGDPDNAGSDAFMSSLDSLSEAIRKVSETMKERVYLFIDALDECQDRREQNFAKHLLSIVATKPDALRIIFSARSNIDVLDELPSQPEELKVIEITAEKNSTDLEVYLRHDVGGVLNRRIDSSRFPKFFNTELTRIPSKESLETKIQRLPASIGDIYMASLESLAPDEQEFVVVFLKWVVWSTSGVTVIEISDHYREIYKDKPLRGPSQSNGYGSMDDVEEVPQVQEYDPEIRDLIANDPYEDPDIKDVIHHLENAGRDFFKVDRTTGVVSVDISIREWIQDDPNSKLTILESRGFHRSRDQKGNTVFQFTLTPSFVRYGDSLNELFVKREAHMSVTIDILRALNNISFQDKYMLWPEYTSGGVGDDNDDDDDYFRDNYEDDVDSRDVQRPRYEVRHWQDHIKVLQSWWNGISSLDDSWWTELLTQISIFIKPENLQRWGVQVPNVPEYYRRRMTSSRKITHLQSSFQQPIHVACMHGLPLIIDYIMRVEQKGTPSFIKSPPQDMIAYQTALDKRVSVLRLTQHWWDEGRYGKLGQMILKNMSSEETETFLIQAYGIDKDSEHGLAKGLVDWILSNLNSDVIISWLALGESRDTRPAWFYPSLESLDVQEIRNQAGLDMISDLEKKVQAFVTQYRNDKAILMSKFTDFITDHCSKNHSQSSILDVTDLYGRLPLYIAAKHPKTVKCLIEYGADANKIGRGLKRSAADKLELPLLSILWDLIDWEDVLDEKTVQSLLQSASILLPKTANLEKIKDKNDSNLLHLAARIGNLDFFKLLCLSGRWNIHVKDKNGDTPMHYLFQGQRLNNKKKIEDVLEICMIISNMKQSNGEDLVNAQNIESRSPLALAVAGYWIEAVRLLIDLGADPHDDDVRGYNCFHVLASAANPHGDESLELQIAQILFDAGVDCAKRGRYGDTPLALAVQKPNKLHIVDFLVQKYIECGHASRGKMDIFSHDSDGSNILHLAVPVGTHGAHFRSIDDLNEDMQYFGKLIQVLLNNGIHAEDIQGLLRQADSSQKLPIDVALRYENLPAIQEILSISPELKSSGQKEGETLLTHASISLVKFAEDGSEDSLTDLNTKFVRKKNIINYFLDAIPAISLTIFESSLFDPKSTVWRQLDLDSISLHYGAPFKDSSGWGLVDILTHLKRESFIDALQLKKEDISPPRSILRPSRIKKVVKSFGELSGNGLEYSVPGAKPNTEELRLFNESCRKGDYPRNRTTVIADHPVPPGNPFYFEVKVSKHTSEYIAHLGVKLSDPSGVEIGFETLGSRFPEAYSAHHKRETTGWKLTYKEEFRPVFQDLQLKPEADTHCIGCGLDPLQSRMFQTYNGAIQKVLEFPAPLRCTPEVRMSWDYGDLKANFGAAPFQFELANSPDWIWDDRILDGFDLIKSTGELVPANQGP</sequence>
<gene>
    <name evidence="4" type="ORF">TWF718_007629</name>
</gene>
<accession>A0AAN8N775</accession>
<dbReference type="PROSITE" id="PS50088">
    <property type="entry name" value="ANK_REPEAT"/>
    <property type="match status" value="1"/>
</dbReference>
<feature type="repeat" description="ANK" evidence="2">
    <location>
        <begin position="1244"/>
        <end position="1276"/>
    </location>
</feature>
<evidence type="ECO:0000313" key="4">
    <source>
        <dbReference type="EMBL" id="KAK6345721.1"/>
    </source>
</evidence>
<dbReference type="Pfam" id="PF24883">
    <property type="entry name" value="NPHP3_N"/>
    <property type="match status" value="1"/>
</dbReference>
<protein>
    <recommendedName>
        <fullName evidence="3">Nephrocystin 3-like N-terminal domain-containing protein</fullName>
    </recommendedName>
</protein>
<dbReference type="SUPFAM" id="SSF48403">
    <property type="entry name" value="Ankyrin repeat"/>
    <property type="match status" value="2"/>
</dbReference>
<keyword evidence="1" id="KW-0677">Repeat</keyword>
<dbReference type="InterPro" id="IPR043136">
    <property type="entry name" value="B30.2/SPRY_sf"/>
</dbReference>
<dbReference type="InterPro" id="IPR036770">
    <property type="entry name" value="Ankyrin_rpt-contain_sf"/>
</dbReference>
<dbReference type="InterPro" id="IPR002110">
    <property type="entry name" value="Ankyrin_rpt"/>
</dbReference>
<dbReference type="EMBL" id="JAVHNR010000004">
    <property type="protein sequence ID" value="KAK6345721.1"/>
    <property type="molecule type" value="Genomic_DNA"/>
</dbReference>
<dbReference type="SUPFAM" id="SSF52540">
    <property type="entry name" value="P-loop containing nucleoside triphosphate hydrolases"/>
    <property type="match status" value="1"/>
</dbReference>
<proteinExistence type="predicted"/>
<name>A0AAN8N775_9PEZI</name>
<evidence type="ECO:0000256" key="2">
    <source>
        <dbReference type="PROSITE-ProRule" id="PRU00023"/>
    </source>
</evidence>
<dbReference type="SMART" id="SM00248">
    <property type="entry name" value="ANK"/>
    <property type="match status" value="8"/>
</dbReference>
<evidence type="ECO:0000259" key="3">
    <source>
        <dbReference type="Pfam" id="PF24883"/>
    </source>
</evidence>
<keyword evidence="2" id="KW-0040">ANK repeat</keyword>
<dbReference type="PANTHER" id="PTHR10039">
    <property type="entry name" value="AMELOGENIN"/>
    <property type="match status" value="1"/>
</dbReference>
<dbReference type="Gene3D" id="1.25.40.20">
    <property type="entry name" value="Ankyrin repeat-containing domain"/>
    <property type="match status" value="2"/>
</dbReference>